<dbReference type="InterPro" id="IPR042461">
    <property type="entry name" value="LapD_MoxY_peri_C"/>
</dbReference>
<protein>
    <submittedName>
        <fullName evidence="4">EAL domain-containing protein</fullName>
    </submittedName>
</protein>
<dbReference type="InterPro" id="IPR029787">
    <property type="entry name" value="Nucleotide_cyclase"/>
</dbReference>
<dbReference type="Gene3D" id="3.30.110.200">
    <property type="match status" value="1"/>
</dbReference>
<dbReference type="EMBL" id="JAMKFE010000026">
    <property type="protein sequence ID" value="MCM5682907.1"/>
    <property type="molecule type" value="Genomic_DNA"/>
</dbReference>
<dbReference type="SMART" id="SM00267">
    <property type="entry name" value="GGDEF"/>
    <property type="match status" value="1"/>
</dbReference>
<evidence type="ECO:0000259" key="1">
    <source>
        <dbReference type="PROSITE" id="PS50883"/>
    </source>
</evidence>
<evidence type="ECO:0000259" key="3">
    <source>
        <dbReference type="PROSITE" id="PS50887"/>
    </source>
</evidence>
<keyword evidence="5" id="KW-1185">Reference proteome</keyword>
<dbReference type="InterPro" id="IPR000160">
    <property type="entry name" value="GGDEF_dom"/>
</dbReference>
<dbReference type="InterPro" id="IPR043128">
    <property type="entry name" value="Rev_trsase/Diguanyl_cyclase"/>
</dbReference>
<dbReference type="Pfam" id="PF00990">
    <property type="entry name" value="GGDEF"/>
    <property type="match status" value="1"/>
</dbReference>
<dbReference type="Gene3D" id="3.30.70.270">
    <property type="match status" value="1"/>
</dbReference>
<dbReference type="RefSeq" id="WP_251781448.1">
    <property type="nucleotide sequence ID" value="NZ_JAMKFE010000026.1"/>
</dbReference>
<evidence type="ECO:0000259" key="2">
    <source>
        <dbReference type="PROSITE" id="PS50885"/>
    </source>
</evidence>
<dbReference type="Proteomes" id="UP001165541">
    <property type="component" value="Unassembled WGS sequence"/>
</dbReference>
<dbReference type="PANTHER" id="PTHR33121:SF79">
    <property type="entry name" value="CYCLIC DI-GMP PHOSPHODIESTERASE PDED-RELATED"/>
    <property type="match status" value="1"/>
</dbReference>
<dbReference type="InterPro" id="IPR001633">
    <property type="entry name" value="EAL_dom"/>
</dbReference>
<dbReference type="SUPFAM" id="SSF55073">
    <property type="entry name" value="Nucleotide cyclase"/>
    <property type="match status" value="1"/>
</dbReference>
<dbReference type="InterPro" id="IPR003660">
    <property type="entry name" value="HAMP_dom"/>
</dbReference>
<dbReference type="PANTHER" id="PTHR33121">
    <property type="entry name" value="CYCLIC DI-GMP PHOSPHODIESTERASE PDEF"/>
    <property type="match status" value="1"/>
</dbReference>
<evidence type="ECO:0000313" key="4">
    <source>
        <dbReference type="EMBL" id="MCM5682907.1"/>
    </source>
</evidence>
<proteinExistence type="predicted"/>
<dbReference type="InterPro" id="IPR050706">
    <property type="entry name" value="Cyclic-di-GMP_PDE-like"/>
</dbReference>
<dbReference type="PROSITE" id="PS50887">
    <property type="entry name" value="GGDEF"/>
    <property type="match status" value="1"/>
</dbReference>
<sequence length="638" mass="68749">MSLIRQMWLVVLTTVLIAFVGSFTVTVASAREYLETQLQVKNSDNAAALALSLSQQKGDSELMELLLAAQYDTGFYRSIRFRGTDGTTIERVAGRVEVQAPRWFVRLVPIESVPGVAQVSDGWRALGSVEVVSQVSYAYRDLWRGCLQAAAWLAVVGLVAGVLGNFVVQGIRRPLNSTVRQAQALVNREFVIVDEPRVPELQRLTRAMNGMVQRLQGVFDEQATQVDNLRREANCDPSTGVSHRKHFLTQLGLELEREDAPPSGTLVMARLFELARVNAELGRRETDRMIQRVADTLLAQAARAPGAWVGRLNGSDFALCLPAGGSDEDDPGAQMEGLLAALRAACTPFGPAQGVVVGAVAYRRGDALSQVLSHADGALARAEAQGLFSCVVQGAAPGEAAAGGQEAWKRRIEGALAEDRVRLGRYPLLDRDGALIHFECPLRLQLEPGGAFESAAQWLPLAVRTQTVGAVDLAVVSLALREIAHDGRPLGVNLSVSSVQDARFGGQLRERLQAGLAHAGQLWIEVPELAAVRHYGLVRELCQQVKATGARFGLEHAGEQLSRIDRLYEIGLDYVKLDARFVLGASEDAAVRNFVRGTVAMVHALGMQVYAEGVSSAADASVLWDCGLDGVTGPAITL</sequence>
<dbReference type="Gene3D" id="3.20.20.450">
    <property type="entry name" value="EAL domain"/>
    <property type="match status" value="1"/>
</dbReference>
<dbReference type="InterPro" id="IPR035919">
    <property type="entry name" value="EAL_sf"/>
</dbReference>
<organism evidence="4 5">
    <name type="scientific">Caldimonas mangrovi</name>
    <dbReference type="NCBI Taxonomy" id="2944811"/>
    <lineage>
        <taxon>Bacteria</taxon>
        <taxon>Pseudomonadati</taxon>
        <taxon>Pseudomonadota</taxon>
        <taxon>Betaproteobacteria</taxon>
        <taxon>Burkholderiales</taxon>
        <taxon>Sphaerotilaceae</taxon>
        <taxon>Caldimonas</taxon>
    </lineage>
</organism>
<name>A0ABT0YX05_9BURK</name>
<dbReference type="InterPro" id="IPR032244">
    <property type="entry name" value="LapD_MoxY_N"/>
</dbReference>
<feature type="domain" description="GGDEF" evidence="3">
    <location>
        <begin position="262"/>
        <end position="395"/>
    </location>
</feature>
<feature type="domain" description="EAL" evidence="1">
    <location>
        <begin position="405"/>
        <end position="638"/>
    </location>
</feature>
<dbReference type="PROSITE" id="PS50885">
    <property type="entry name" value="HAMP"/>
    <property type="match status" value="1"/>
</dbReference>
<dbReference type="CDD" id="cd01948">
    <property type="entry name" value="EAL"/>
    <property type="match status" value="1"/>
</dbReference>
<comment type="caution">
    <text evidence="4">The sequence shown here is derived from an EMBL/GenBank/DDBJ whole genome shotgun (WGS) entry which is preliminary data.</text>
</comment>
<dbReference type="Pfam" id="PF00563">
    <property type="entry name" value="EAL"/>
    <property type="match status" value="1"/>
</dbReference>
<gene>
    <name evidence="4" type="ORF">M8A51_25575</name>
</gene>
<dbReference type="Gene3D" id="6.20.270.20">
    <property type="entry name" value="LapD/MoxY periplasmic domain"/>
    <property type="match status" value="1"/>
</dbReference>
<dbReference type="Pfam" id="PF16448">
    <property type="entry name" value="LapD_MoxY_N"/>
    <property type="match status" value="1"/>
</dbReference>
<evidence type="ECO:0000313" key="5">
    <source>
        <dbReference type="Proteomes" id="UP001165541"/>
    </source>
</evidence>
<dbReference type="PROSITE" id="PS50883">
    <property type="entry name" value="EAL"/>
    <property type="match status" value="1"/>
</dbReference>
<dbReference type="SUPFAM" id="SSF141868">
    <property type="entry name" value="EAL domain-like"/>
    <property type="match status" value="1"/>
</dbReference>
<feature type="domain" description="HAMP" evidence="2">
    <location>
        <begin position="169"/>
        <end position="220"/>
    </location>
</feature>
<accession>A0ABT0YX05</accession>
<reference evidence="4" key="1">
    <citation type="submission" date="2022-05" db="EMBL/GenBank/DDBJ databases">
        <title>Schlegelella sp. nov., isolated from mangrove soil.</title>
        <authorList>
            <person name="Liu Y."/>
            <person name="Ge X."/>
            <person name="Liu W."/>
        </authorList>
    </citation>
    <scope>NUCLEOTIDE SEQUENCE</scope>
    <source>
        <strain evidence="4">S2-27</strain>
    </source>
</reference>
<dbReference type="SMART" id="SM00052">
    <property type="entry name" value="EAL"/>
    <property type="match status" value="1"/>
</dbReference>